<evidence type="ECO:0000256" key="3">
    <source>
        <dbReference type="ARBA" id="ARBA00022630"/>
    </source>
</evidence>
<keyword evidence="10" id="KW-1185">Reference proteome</keyword>
<evidence type="ECO:0000256" key="1">
    <source>
        <dbReference type="ARBA" id="ARBA00001917"/>
    </source>
</evidence>
<dbReference type="GO" id="GO:0046256">
    <property type="term" value="P:2,4,6-trinitrotoluene catabolic process"/>
    <property type="evidence" value="ECO:0007669"/>
    <property type="project" value="TreeGrafter"/>
</dbReference>
<dbReference type="GO" id="GO:0046857">
    <property type="term" value="F:oxidoreductase activity, acting on other nitrogenous compounds as donors, with NAD or NADP as acceptor"/>
    <property type="evidence" value="ECO:0007669"/>
    <property type="project" value="TreeGrafter"/>
</dbReference>
<evidence type="ECO:0000256" key="2">
    <source>
        <dbReference type="ARBA" id="ARBA00007118"/>
    </source>
</evidence>
<comment type="caution">
    <text evidence="9">The sequence shown here is derived from an EMBL/GenBank/DDBJ whole genome shotgun (WGS) entry which is preliminary data.</text>
</comment>
<dbReference type="Gene3D" id="3.40.109.10">
    <property type="entry name" value="NADH Oxidase"/>
    <property type="match status" value="1"/>
</dbReference>
<dbReference type="PANTHER" id="PTHR23026">
    <property type="entry name" value="NADPH NITROREDUCTASE"/>
    <property type="match status" value="1"/>
</dbReference>
<name>A0A926NBF1_9BACL</name>
<keyword evidence="6" id="KW-0560">Oxidoreductase</keyword>
<dbReference type="GO" id="GO:0005829">
    <property type="term" value="C:cytosol"/>
    <property type="evidence" value="ECO:0007669"/>
    <property type="project" value="TreeGrafter"/>
</dbReference>
<protein>
    <submittedName>
        <fullName evidence="9">NAD(P)H-dependent oxidoreductase</fullName>
    </submittedName>
</protein>
<dbReference type="InterPro" id="IPR000415">
    <property type="entry name" value="Nitroreductase-like"/>
</dbReference>
<keyword evidence="4" id="KW-0288">FMN</keyword>
<dbReference type="SUPFAM" id="SSF55469">
    <property type="entry name" value="FMN-dependent nitroreductase-like"/>
    <property type="match status" value="1"/>
</dbReference>
<gene>
    <name evidence="9" type="ORF">IC620_09840</name>
</gene>
<dbReference type="EMBL" id="JACXAH010000013">
    <property type="protein sequence ID" value="MBD1372655.1"/>
    <property type="molecule type" value="Genomic_DNA"/>
</dbReference>
<evidence type="ECO:0000256" key="4">
    <source>
        <dbReference type="ARBA" id="ARBA00022643"/>
    </source>
</evidence>
<dbReference type="InterPro" id="IPR050627">
    <property type="entry name" value="Nitroreductase/BluB"/>
</dbReference>
<evidence type="ECO:0000256" key="5">
    <source>
        <dbReference type="ARBA" id="ARBA00022857"/>
    </source>
</evidence>
<evidence type="ECO:0000313" key="9">
    <source>
        <dbReference type="EMBL" id="MBD1372655.1"/>
    </source>
</evidence>
<evidence type="ECO:0000256" key="7">
    <source>
        <dbReference type="ARBA" id="ARBA00023027"/>
    </source>
</evidence>
<keyword evidence="3" id="KW-0285">Flavoprotein</keyword>
<sequence>MHKGEVSARILEALHFRHATKVFDKDKKIAQTDFDFILEAARLAPSSFGFEPWKFVVVQDELLREQLLPYAWGAKNQLPTASHFVIILARTMRDLRFDTDYVMRMMKDIHHLPREALEARHSFYKQFQESDFKLLEDSRYMFDWACKQTYIALSNMMNTAAQMGIDSCPIEGFDKEQVEKILSQRKVMSPNHFGVAVMVAFGYRVKEPRPKTRLPLTEIVEWVE</sequence>
<evidence type="ECO:0000313" key="10">
    <source>
        <dbReference type="Proteomes" id="UP000661691"/>
    </source>
</evidence>
<dbReference type="Pfam" id="PF00881">
    <property type="entry name" value="Nitroreductase"/>
    <property type="match status" value="1"/>
</dbReference>
<accession>A0A926NBF1</accession>
<dbReference type="PANTHER" id="PTHR23026:SF125">
    <property type="entry name" value="OXYGEN-INSENSITIVE NAD(P)H NITROREDUCTASE"/>
    <property type="match status" value="1"/>
</dbReference>
<proteinExistence type="inferred from homology"/>
<dbReference type="AlphaFoldDB" id="A0A926NBF1"/>
<dbReference type="CDD" id="cd02149">
    <property type="entry name" value="NfsB-like"/>
    <property type="match status" value="1"/>
</dbReference>
<evidence type="ECO:0000259" key="8">
    <source>
        <dbReference type="Pfam" id="PF00881"/>
    </source>
</evidence>
<dbReference type="Proteomes" id="UP000661691">
    <property type="component" value="Unassembled WGS sequence"/>
</dbReference>
<comment type="cofactor">
    <cofactor evidence="1">
        <name>FMN</name>
        <dbReference type="ChEBI" id="CHEBI:58210"/>
    </cofactor>
</comment>
<comment type="similarity">
    <text evidence="2">Belongs to the nitroreductase family.</text>
</comment>
<dbReference type="InterPro" id="IPR029479">
    <property type="entry name" value="Nitroreductase"/>
</dbReference>
<reference evidence="9" key="1">
    <citation type="submission" date="2020-09" db="EMBL/GenBank/DDBJ databases">
        <title>A novel bacterium of genus Hazenella, isolated from South China Sea.</title>
        <authorList>
            <person name="Huang H."/>
            <person name="Mo K."/>
            <person name="Hu Y."/>
        </authorList>
    </citation>
    <scope>NUCLEOTIDE SEQUENCE</scope>
    <source>
        <strain evidence="9">IB182357</strain>
    </source>
</reference>
<evidence type="ECO:0000256" key="6">
    <source>
        <dbReference type="ARBA" id="ARBA00023002"/>
    </source>
</evidence>
<dbReference type="InterPro" id="IPR033878">
    <property type="entry name" value="NfsB-like"/>
</dbReference>
<feature type="domain" description="Nitroreductase" evidence="8">
    <location>
        <begin position="16"/>
        <end position="190"/>
    </location>
</feature>
<organism evidence="9 10">
    <name type="scientific">Polycladospora coralii</name>
    <dbReference type="NCBI Taxonomy" id="2771432"/>
    <lineage>
        <taxon>Bacteria</taxon>
        <taxon>Bacillati</taxon>
        <taxon>Bacillota</taxon>
        <taxon>Bacilli</taxon>
        <taxon>Bacillales</taxon>
        <taxon>Thermoactinomycetaceae</taxon>
        <taxon>Polycladospora</taxon>
    </lineage>
</organism>
<keyword evidence="7" id="KW-0520">NAD</keyword>
<keyword evidence="5" id="KW-0521">NADP</keyword>
<dbReference type="RefSeq" id="WP_191140386.1">
    <property type="nucleotide sequence ID" value="NZ_JACXAG020000005.1"/>
</dbReference>